<proteinExistence type="evidence at transcript level"/>
<evidence type="ECO:0000313" key="1">
    <source>
        <dbReference type="EMBL" id="ABK24174.1"/>
    </source>
</evidence>
<reference evidence="1" key="1">
    <citation type="journal article" date="2008" name="BMC Genomics">
        <title>A conifer genomics resource of 200,000 spruce (Picea spp.) ESTs and 6,464 high-quality, sequence-finished full-length cDNAs for Sitka spruce (Picea sitchensis).</title>
        <authorList>
            <person name="Ralph S.G."/>
            <person name="Chun H.J."/>
            <person name="Kolosova N."/>
            <person name="Cooper D."/>
            <person name="Oddy C."/>
            <person name="Ritland C.E."/>
            <person name="Kirkpatrick R."/>
            <person name="Moore R."/>
            <person name="Barber S."/>
            <person name="Holt R.A."/>
            <person name="Jones S.J."/>
            <person name="Marra M.A."/>
            <person name="Douglas C.J."/>
            <person name="Ritland K."/>
            <person name="Bohlmann J."/>
        </authorList>
    </citation>
    <scope>NUCLEOTIDE SEQUENCE</scope>
    <source>
        <tissue evidence="1">Bark</tissue>
    </source>
</reference>
<protein>
    <submittedName>
        <fullName evidence="1">Uncharacterized protein</fullName>
    </submittedName>
</protein>
<sequence>MTIWERRLWWFYRRIMQQTGGKETKARVESRRKESWKLN</sequence>
<organism evidence="1">
    <name type="scientific">Picea sitchensis</name>
    <name type="common">Sitka spruce</name>
    <name type="synonym">Pinus sitchensis</name>
    <dbReference type="NCBI Taxonomy" id="3332"/>
    <lineage>
        <taxon>Eukaryota</taxon>
        <taxon>Viridiplantae</taxon>
        <taxon>Streptophyta</taxon>
        <taxon>Embryophyta</taxon>
        <taxon>Tracheophyta</taxon>
        <taxon>Spermatophyta</taxon>
        <taxon>Pinopsida</taxon>
        <taxon>Pinidae</taxon>
        <taxon>Conifers I</taxon>
        <taxon>Pinales</taxon>
        <taxon>Pinaceae</taxon>
        <taxon>Picea</taxon>
    </lineage>
</organism>
<name>A9NU63_PICSI</name>
<dbReference type="AlphaFoldDB" id="A9NU63"/>
<dbReference type="EMBL" id="EF084865">
    <property type="protein sequence ID" value="ABK24174.1"/>
    <property type="molecule type" value="mRNA"/>
</dbReference>
<accession>A9NU63</accession>